<organism evidence="3 4">
    <name type="scientific">Thelephora terrestris</name>
    <dbReference type="NCBI Taxonomy" id="56493"/>
    <lineage>
        <taxon>Eukaryota</taxon>
        <taxon>Fungi</taxon>
        <taxon>Dikarya</taxon>
        <taxon>Basidiomycota</taxon>
        <taxon>Agaricomycotina</taxon>
        <taxon>Agaricomycetes</taxon>
        <taxon>Thelephorales</taxon>
        <taxon>Thelephoraceae</taxon>
        <taxon>Thelephora</taxon>
    </lineage>
</organism>
<feature type="region of interest" description="Disordered" evidence="1">
    <location>
        <begin position="339"/>
        <end position="474"/>
    </location>
</feature>
<feature type="compositionally biased region" description="Low complexity" evidence="1">
    <location>
        <begin position="455"/>
        <end position="474"/>
    </location>
</feature>
<dbReference type="OrthoDB" id="3194625at2759"/>
<feature type="compositionally biased region" description="Polar residues" evidence="1">
    <location>
        <begin position="273"/>
        <end position="285"/>
    </location>
</feature>
<evidence type="ECO:0000313" key="3">
    <source>
        <dbReference type="EMBL" id="KAF9788313.1"/>
    </source>
</evidence>
<proteinExistence type="predicted"/>
<keyword evidence="4" id="KW-1185">Reference proteome</keyword>
<evidence type="ECO:0000313" key="4">
    <source>
        <dbReference type="Proteomes" id="UP000736335"/>
    </source>
</evidence>
<evidence type="ECO:0000256" key="1">
    <source>
        <dbReference type="SAM" id="MobiDB-lite"/>
    </source>
</evidence>
<reference evidence="3" key="2">
    <citation type="submission" date="2020-11" db="EMBL/GenBank/DDBJ databases">
        <authorList>
            <consortium name="DOE Joint Genome Institute"/>
            <person name="Kuo A."/>
            <person name="Miyauchi S."/>
            <person name="Kiss E."/>
            <person name="Drula E."/>
            <person name="Kohler A."/>
            <person name="Sanchez-Garcia M."/>
            <person name="Andreopoulos B."/>
            <person name="Barry K.W."/>
            <person name="Bonito G."/>
            <person name="Buee M."/>
            <person name="Carver A."/>
            <person name="Chen C."/>
            <person name="Cichocki N."/>
            <person name="Clum A."/>
            <person name="Culley D."/>
            <person name="Crous P.W."/>
            <person name="Fauchery L."/>
            <person name="Girlanda M."/>
            <person name="Hayes R."/>
            <person name="Keri Z."/>
            <person name="Labutti K."/>
            <person name="Lipzen A."/>
            <person name="Lombard V."/>
            <person name="Magnuson J."/>
            <person name="Maillard F."/>
            <person name="Morin E."/>
            <person name="Murat C."/>
            <person name="Nolan M."/>
            <person name="Ohm R."/>
            <person name="Pangilinan J."/>
            <person name="Pereira M."/>
            <person name="Perotto S."/>
            <person name="Peter M."/>
            <person name="Riley R."/>
            <person name="Sitrit Y."/>
            <person name="Stielow B."/>
            <person name="Szollosi G."/>
            <person name="Zifcakova L."/>
            <person name="Stursova M."/>
            <person name="Spatafora J.W."/>
            <person name="Tedersoo L."/>
            <person name="Vaario L.-M."/>
            <person name="Yamada A."/>
            <person name="Yan M."/>
            <person name="Wang P."/>
            <person name="Xu J."/>
            <person name="Bruns T."/>
            <person name="Baldrian P."/>
            <person name="Vilgalys R."/>
            <person name="Henrissat B."/>
            <person name="Grigoriev I.V."/>
            <person name="Hibbett D."/>
            <person name="Nagy L.G."/>
            <person name="Martin F.M."/>
        </authorList>
    </citation>
    <scope>NUCLEOTIDE SEQUENCE</scope>
    <source>
        <strain evidence="3">UH-Tt-Lm1</strain>
    </source>
</reference>
<keyword evidence="2" id="KW-0812">Transmembrane</keyword>
<feature type="transmembrane region" description="Helical" evidence="2">
    <location>
        <begin position="195"/>
        <end position="217"/>
    </location>
</feature>
<dbReference type="EMBL" id="WIUZ02000004">
    <property type="protein sequence ID" value="KAF9788313.1"/>
    <property type="molecule type" value="Genomic_DNA"/>
</dbReference>
<protein>
    <submittedName>
        <fullName evidence="3">Uncharacterized protein</fullName>
    </submittedName>
</protein>
<feature type="region of interest" description="Disordered" evidence="1">
    <location>
        <begin position="273"/>
        <end position="294"/>
    </location>
</feature>
<feature type="compositionally biased region" description="Polar residues" evidence="1">
    <location>
        <begin position="360"/>
        <end position="394"/>
    </location>
</feature>
<dbReference type="Proteomes" id="UP000736335">
    <property type="component" value="Unassembled WGS sequence"/>
</dbReference>
<dbReference type="AlphaFoldDB" id="A0A9P6L9B4"/>
<dbReference type="CDD" id="cd12087">
    <property type="entry name" value="TM_EGFR-like"/>
    <property type="match status" value="1"/>
</dbReference>
<feature type="region of interest" description="Disordered" evidence="1">
    <location>
        <begin position="26"/>
        <end position="139"/>
    </location>
</feature>
<feature type="compositionally biased region" description="Low complexity" evidence="1">
    <location>
        <begin position="63"/>
        <end position="133"/>
    </location>
</feature>
<keyword evidence="2" id="KW-1133">Transmembrane helix</keyword>
<keyword evidence="2" id="KW-0472">Membrane</keyword>
<feature type="compositionally biased region" description="Polar residues" evidence="1">
    <location>
        <begin position="408"/>
        <end position="423"/>
    </location>
</feature>
<name>A0A9P6L9B4_9AGAM</name>
<accession>A0A9P6L9B4</accession>
<comment type="caution">
    <text evidence="3">The sequence shown here is derived from an EMBL/GenBank/DDBJ whole genome shotgun (WGS) entry which is preliminary data.</text>
</comment>
<feature type="compositionally biased region" description="Polar residues" evidence="1">
    <location>
        <begin position="430"/>
        <end position="441"/>
    </location>
</feature>
<feature type="compositionally biased region" description="Basic and acidic residues" evidence="1">
    <location>
        <begin position="445"/>
        <end position="454"/>
    </location>
</feature>
<gene>
    <name evidence="3" type="ORF">BJ322DRAFT_1106319</name>
</gene>
<evidence type="ECO:0000256" key="2">
    <source>
        <dbReference type="SAM" id="Phobius"/>
    </source>
</evidence>
<reference evidence="3" key="1">
    <citation type="journal article" date="2020" name="Nat. Commun.">
        <title>Large-scale genome sequencing of mycorrhizal fungi provides insights into the early evolution of symbiotic traits.</title>
        <authorList>
            <person name="Miyauchi S."/>
            <person name="Kiss E."/>
            <person name="Kuo A."/>
            <person name="Drula E."/>
            <person name="Kohler A."/>
            <person name="Sanchez-Garcia M."/>
            <person name="Morin E."/>
            <person name="Andreopoulos B."/>
            <person name="Barry K.W."/>
            <person name="Bonito G."/>
            <person name="Buee M."/>
            <person name="Carver A."/>
            <person name="Chen C."/>
            <person name="Cichocki N."/>
            <person name="Clum A."/>
            <person name="Culley D."/>
            <person name="Crous P.W."/>
            <person name="Fauchery L."/>
            <person name="Girlanda M."/>
            <person name="Hayes R.D."/>
            <person name="Keri Z."/>
            <person name="LaButti K."/>
            <person name="Lipzen A."/>
            <person name="Lombard V."/>
            <person name="Magnuson J."/>
            <person name="Maillard F."/>
            <person name="Murat C."/>
            <person name="Nolan M."/>
            <person name="Ohm R.A."/>
            <person name="Pangilinan J."/>
            <person name="Pereira M.F."/>
            <person name="Perotto S."/>
            <person name="Peter M."/>
            <person name="Pfister S."/>
            <person name="Riley R."/>
            <person name="Sitrit Y."/>
            <person name="Stielow J.B."/>
            <person name="Szollosi G."/>
            <person name="Zifcakova L."/>
            <person name="Stursova M."/>
            <person name="Spatafora J.W."/>
            <person name="Tedersoo L."/>
            <person name="Vaario L.M."/>
            <person name="Yamada A."/>
            <person name="Yan M."/>
            <person name="Wang P."/>
            <person name="Xu J."/>
            <person name="Bruns T."/>
            <person name="Baldrian P."/>
            <person name="Vilgalys R."/>
            <person name="Dunand C."/>
            <person name="Henrissat B."/>
            <person name="Grigoriev I.V."/>
            <person name="Hibbett D."/>
            <person name="Nagy L.G."/>
            <person name="Martin F.M."/>
        </authorList>
    </citation>
    <scope>NUCLEOTIDE SEQUENCE</scope>
    <source>
        <strain evidence="3">UH-Tt-Lm1</strain>
    </source>
</reference>
<sequence>MVVGQPPRLGYQRLAQLHQTHAAEAYLANPPDSTPTGNVPIFPRQVSDLTPSLSGPGISTALPLDTPSTSDPASPSLSQPPSTSTDGSSPTINSSTSESPSQTPSTIPPSTTSRASSSTTSIPSYTSSPGSSITPPPSQSLGFLGSTSLTYSPDTTITSAVVLTINGSPTTSYVLIPTTIGDPGNEMSSSEKTAVIAGSVAGGLVLLILVAAIVLFYRRHQSKKKGFFPTSEPKPRTMLLAGEDLDDDYAYSRQTSNAPTPLPSSIRRVESPYSNVLRSGSSDQSPRLLRPRASDTGSIFHEGGVWPPPSDSSRLVDPILASSNINLSNIIDDVMGSSSGQQNIASGSKAVLRSRDGSGDTMTIRSEGSIYSNDLPTFVPNQGQGHSRGASANSDVPLIPPEPLYLATTHNFGSSPSIQSPQHESGFEPSMSSTSLSNPHGTRTWLDRSPRKISESPSNPFNRNSSSSAPGNGR</sequence>